<dbReference type="PANTHER" id="PTHR47326:SF1">
    <property type="entry name" value="HTH PSQ-TYPE DOMAIN-CONTAINING PROTEIN"/>
    <property type="match status" value="1"/>
</dbReference>
<feature type="non-terminal residue" evidence="2">
    <location>
        <position position="240"/>
    </location>
</feature>
<dbReference type="OrthoDB" id="6706187at2759"/>
<dbReference type="PANTHER" id="PTHR47326">
    <property type="entry name" value="TRANSPOSABLE ELEMENT TC3 TRANSPOSASE-LIKE PROTEIN"/>
    <property type="match status" value="1"/>
</dbReference>
<organism evidence="2">
    <name type="scientific">Anoplophora glabripennis</name>
    <name type="common">Asian longhorn beetle</name>
    <name type="synonym">Anoplophora nobilis</name>
    <dbReference type="NCBI Taxonomy" id="217634"/>
    <lineage>
        <taxon>Eukaryota</taxon>
        <taxon>Metazoa</taxon>
        <taxon>Ecdysozoa</taxon>
        <taxon>Arthropoda</taxon>
        <taxon>Hexapoda</taxon>
        <taxon>Insecta</taxon>
        <taxon>Pterygota</taxon>
        <taxon>Neoptera</taxon>
        <taxon>Endopterygota</taxon>
        <taxon>Coleoptera</taxon>
        <taxon>Polyphaga</taxon>
        <taxon>Cucujiformia</taxon>
        <taxon>Chrysomeloidea</taxon>
        <taxon>Cerambycidae</taxon>
        <taxon>Lamiinae</taxon>
        <taxon>Lamiini</taxon>
        <taxon>Anoplophora</taxon>
    </lineage>
</organism>
<sequence>MPHIYTRDEKVDMLIIYGECRKNAVAARNLYADRYPDRQCPARNYFNRLENQFRREPNHDPEENVIIDEGTEINVLFRIEVDKTVSLRQIGVELGISHQTVSRILHKHNYKSFKYQLHQHLYENDHERRMEYCNWILHNNVQPNNALLGRILFSDECRFTNMGLFNRQNTRYWSQENQNLLREGNFQVRFGFNVWLGILGRRIIGPIIFEGPLTGARYLGFLQNEIEDSLTQLPVHLRQG</sequence>
<evidence type="ECO:0000259" key="1">
    <source>
        <dbReference type="Pfam" id="PF16087"/>
    </source>
</evidence>
<proteinExistence type="predicted"/>
<dbReference type="InterPro" id="IPR036397">
    <property type="entry name" value="RNaseH_sf"/>
</dbReference>
<name>V5I8V1_ANOGL</name>
<dbReference type="EMBL" id="GALX01004045">
    <property type="protein sequence ID" value="JAB64421.1"/>
    <property type="molecule type" value="Transcribed_RNA"/>
</dbReference>
<dbReference type="InterPro" id="IPR032135">
    <property type="entry name" value="DUF4817"/>
</dbReference>
<evidence type="ECO:0000313" key="2">
    <source>
        <dbReference type="EMBL" id="JAB64421.1"/>
    </source>
</evidence>
<dbReference type="Gene3D" id="3.30.420.10">
    <property type="entry name" value="Ribonuclease H-like superfamily/Ribonuclease H"/>
    <property type="match status" value="1"/>
</dbReference>
<accession>V5I8V1</accession>
<reference evidence="2" key="1">
    <citation type="submission" date="2013-07" db="EMBL/GenBank/DDBJ databases">
        <title>Midgut Transcriptome Profiling of Anoplphora glabripennis, a Lignocellulose Degrading, Wood-Boring Cerambycid.</title>
        <authorList>
            <person name="Scully E.D."/>
            <person name="Hoover K."/>
            <person name="Carlson J.E."/>
            <person name="Tien M."/>
            <person name="Geib S.M."/>
        </authorList>
    </citation>
    <scope>NUCLEOTIDE SEQUENCE</scope>
</reference>
<feature type="domain" description="DUF4817" evidence="1">
    <location>
        <begin position="8"/>
        <end position="55"/>
    </location>
</feature>
<dbReference type="GO" id="GO:0003676">
    <property type="term" value="F:nucleic acid binding"/>
    <property type="evidence" value="ECO:0007669"/>
    <property type="project" value="InterPro"/>
</dbReference>
<dbReference type="AlphaFoldDB" id="V5I8V1"/>
<protein>
    <recommendedName>
        <fullName evidence="1">DUF4817 domain-containing protein</fullName>
    </recommendedName>
</protein>
<dbReference type="Pfam" id="PF16087">
    <property type="entry name" value="DUF4817"/>
    <property type="match status" value="1"/>
</dbReference>